<dbReference type="KEGG" id="yti:FNA67_06745"/>
<organism evidence="1 2">
    <name type="scientific">Paradevosia tibetensis</name>
    <dbReference type="NCBI Taxonomy" id="1447062"/>
    <lineage>
        <taxon>Bacteria</taxon>
        <taxon>Pseudomonadati</taxon>
        <taxon>Pseudomonadota</taxon>
        <taxon>Alphaproteobacteria</taxon>
        <taxon>Hyphomicrobiales</taxon>
        <taxon>Devosiaceae</taxon>
        <taxon>Paradevosia</taxon>
    </lineage>
</organism>
<dbReference type="PANTHER" id="PTHR22911">
    <property type="entry name" value="ACYL-MALONYL CONDENSING ENZYME-RELATED"/>
    <property type="match status" value="1"/>
</dbReference>
<dbReference type="PANTHER" id="PTHR22911:SF103">
    <property type="entry name" value="BLR2811 PROTEIN"/>
    <property type="match status" value="1"/>
</dbReference>
<evidence type="ECO:0000313" key="2">
    <source>
        <dbReference type="Proteomes" id="UP000321062"/>
    </source>
</evidence>
<name>A0A5B9DMF1_9HYPH</name>
<dbReference type="AlphaFoldDB" id="A0A5B9DMF1"/>
<accession>A0A5B9DMF1</accession>
<protein>
    <submittedName>
        <fullName evidence="1">DMT family transporter</fullName>
    </submittedName>
</protein>
<dbReference type="Pfam" id="PF00892">
    <property type="entry name" value="EamA"/>
    <property type="match status" value="2"/>
</dbReference>
<evidence type="ECO:0000313" key="1">
    <source>
        <dbReference type="EMBL" id="QEE19889.1"/>
    </source>
</evidence>
<dbReference type="GO" id="GO:0016020">
    <property type="term" value="C:membrane"/>
    <property type="evidence" value="ECO:0007669"/>
    <property type="project" value="InterPro"/>
</dbReference>
<reference evidence="1 2" key="1">
    <citation type="journal article" date="2015" name="Int. J. Syst. Evol. Microbiol.">
        <title>Youhaiella tibetensis gen. nov., sp. nov., isolated from subsurface sediment.</title>
        <authorList>
            <person name="Wang Y.X."/>
            <person name="Huang F.Q."/>
            <person name="Nogi Y."/>
            <person name="Pang S.J."/>
            <person name="Wang P.K."/>
            <person name="Lv J."/>
        </authorList>
    </citation>
    <scope>NUCLEOTIDE SEQUENCE [LARGE SCALE GENOMIC DNA]</scope>
    <source>
        <strain evidence="2">fig4</strain>
    </source>
</reference>
<dbReference type="EMBL" id="CP041690">
    <property type="protein sequence ID" value="QEE19889.1"/>
    <property type="molecule type" value="Genomic_DNA"/>
</dbReference>
<gene>
    <name evidence="1" type="ORF">FNA67_06745</name>
</gene>
<keyword evidence="2" id="KW-1185">Reference proteome</keyword>
<dbReference type="OrthoDB" id="9815809at2"/>
<dbReference type="RefSeq" id="WP_049704470.1">
    <property type="nucleotide sequence ID" value="NZ_BMFM01000001.1"/>
</dbReference>
<dbReference type="SUPFAM" id="SSF103481">
    <property type="entry name" value="Multidrug resistance efflux transporter EmrE"/>
    <property type="match status" value="2"/>
</dbReference>
<dbReference type="Proteomes" id="UP000321062">
    <property type="component" value="Chromosome"/>
</dbReference>
<sequence length="305" mass="33286">MTIAVAPVQERRLYGIGLVLIAYFVFTMIDSSAKWLAQSGMPTPQFIFARYAVHFLLITALIAPRQGVALVRTGNLKLEILRGLLLLGVTVCNFLAVQFLPLTTTGSINFTMPLMLCALSVPLLGEHVGWRRWTAIFVGFLGVIVIVRPGTDAFHPAALLSLMGACGSALYFILTRKLAGVDSAATQQFYSGLIATLCLAPFAFQNWIWPSTSADWFAFALIGVAGLTGHQLFSIAARYAPATTLAPFAYLQIVYMTLSSWLIFNQPPDLGIYLGAPIVIGSGLYIWWRERSMGRKTVTAIGEVE</sequence>
<dbReference type="InterPro" id="IPR037185">
    <property type="entry name" value="EmrE-like"/>
</dbReference>
<dbReference type="InterPro" id="IPR000620">
    <property type="entry name" value="EamA_dom"/>
</dbReference>
<proteinExistence type="predicted"/>